<evidence type="ECO:0000256" key="4">
    <source>
        <dbReference type="ARBA" id="ARBA00022452"/>
    </source>
</evidence>
<evidence type="ECO:0000256" key="12">
    <source>
        <dbReference type="RuleBase" id="RU003357"/>
    </source>
</evidence>
<dbReference type="InterPro" id="IPR039426">
    <property type="entry name" value="TonB-dep_rcpt-like"/>
</dbReference>
<dbReference type="EMBL" id="JANFQO010000008">
    <property type="protein sequence ID" value="MCQ4165090.1"/>
    <property type="molecule type" value="Genomic_DNA"/>
</dbReference>
<sequence length="708" mass="77833">MRSSALLSAILFALATPAFAETALETEADAKVETGASAEAAATPDGSGEQPLEQIQVTATRAARSNFDVAAAVSVVGEDEIREKTVITIADYLRAQPGAFIQSTTPGQAIPIIRGLKGSEVLHMVDGFRMNTAFFRNSPNQYFALADAQNVQQIELVRGAQSSLYGSDAMGGVVQILTPEERFQGDSWDGRGRFKAQYSSGDLSSLGRIAGAVGKDGISFSGGITVQDVGLRKLGDDGQRVPYTEFSSWAADAKLLWSPTPGHELMLSAAYLKQPKTPRVDELITSFHQTRPNSVEFYFQPQDRLFVQARYVIEQDGGWFDRAEFHAGYQKINDDRRSREFGTANRELEENSSTLRGVTATFNKEVGNHAFVYGAEAYYDTIDSFRQRLNLNTNVVSARPPRFPDGSTMDSYALFVNDSITLGSQWQLDLGARYSSFDIELSPNAAGTGVKLSPDDFTGNAGLTFKATDTVHVVGNVGRGFRAPNIFDLGVFGSRPSNRWAVPNTDLKPETVITYDLGLKWDNPGWQAEAFVWKSDYKDKITSVETGELTDSGAIIVTNRNVTELDLWGVEAGARWYLSEESQFYGVLNYTRGDETYAGDTYDADRVPPLSGRLGWLQKLSPVLELDVNALYAARQDRLSPRDLTDPRVNPEGTAGWNTWNARLSYEFAPASTLALHLDNIADRRYREHGSGLDEMGRSASVVLDWNF</sequence>
<keyword evidence="8 11" id="KW-0472">Membrane</keyword>
<protein>
    <submittedName>
        <fullName evidence="16">TonB-dependent receptor</fullName>
    </submittedName>
</protein>
<gene>
    <name evidence="16" type="ORF">NM961_10250</name>
</gene>
<keyword evidence="3 11" id="KW-0813">Transport</keyword>
<dbReference type="SUPFAM" id="SSF56935">
    <property type="entry name" value="Porins"/>
    <property type="match status" value="1"/>
</dbReference>
<evidence type="ECO:0000256" key="13">
    <source>
        <dbReference type="SAM" id="SignalP"/>
    </source>
</evidence>
<evidence type="ECO:0000256" key="11">
    <source>
        <dbReference type="PROSITE-ProRule" id="PRU01360"/>
    </source>
</evidence>
<feature type="domain" description="TonB-dependent receptor plug" evidence="15">
    <location>
        <begin position="67"/>
        <end position="173"/>
    </location>
</feature>
<dbReference type="Proteomes" id="UP001165498">
    <property type="component" value="Unassembled WGS sequence"/>
</dbReference>
<keyword evidence="9 16" id="KW-0675">Receptor</keyword>
<evidence type="ECO:0000256" key="2">
    <source>
        <dbReference type="ARBA" id="ARBA00008143"/>
    </source>
</evidence>
<dbReference type="PANTHER" id="PTHR30069">
    <property type="entry name" value="TONB-DEPENDENT OUTER MEMBRANE RECEPTOR"/>
    <property type="match status" value="1"/>
</dbReference>
<evidence type="ECO:0000256" key="10">
    <source>
        <dbReference type="ARBA" id="ARBA00023237"/>
    </source>
</evidence>
<comment type="subcellular location">
    <subcellularLocation>
        <location evidence="1 11">Cell outer membrane</location>
        <topology evidence="1 11">Multi-pass membrane protein</topology>
    </subcellularLocation>
</comment>
<name>A0ABT1QS17_9GAMM</name>
<evidence type="ECO:0000256" key="8">
    <source>
        <dbReference type="ARBA" id="ARBA00023136"/>
    </source>
</evidence>
<feature type="chain" id="PRO_5047490085" evidence="13">
    <location>
        <begin position="21"/>
        <end position="708"/>
    </location>
</feature>
<dbReference type="PANTHER" id="PTHR30069:SF29">
    <property type="entry name" value="HEMOGLOBIN AND HEMOGLOBIN-HAPTOGLOBIN-BINDING PROTEIN 1-RELATED"/>
    <property type="match status" value="1"/>
</dbReference>
<evidence type="ECO:0000256" key="6">
    <source>
        <dbReference type="ARBA" id="ARBA00022729"/>
    </source>
</evidence>
<keyword evidence="5 11" id="KW-0812">Transmembrane</keyword>
<keyword evidence="7 12" id="KW-0798">TonB box</keyword>
<evidence type="ECO:0000256" key="1">
    <source>
        <dbReference type="ARBA" id="ARBA00004571"/>
    </source>
</evidence>
<comment type="similarity">
    <text evidence="2">Belongs to the TonB-dependent receptor family. Hemoglobin/haptoglobin binding protein subfamily.</text>
</comment>
<evidence type="ECO:0000313" key="16">
    <source>
        <dbReference type="EMBL" id="MCQ4165090.1"/>
    </source>
</evidence>
<reference evidence="16" key="1">
    <citation type="submission" date="2022-07" db="EMBL/GenBank/DDBJ databases">
        <title>Tahibacter sp., a new gammaproteobacterium isolated from the silt sample collected at pig farm.</title>
        <authorList>
            <person name="Chen H."/>
        </authorList>
    </citation>
    <scope>NUCLEOTIDE SEQUENCE</scope>
    <source>
        <strain evidence="16">P2K</strain>
    </source>
</reference>
<dbReference type="InterPro" id="IPR012910">
    <property type="entry name" value="Plug_dom"/>
</dbReference>
<dbReference type="Pfam" id="PF00593">
    <property type="entry name" value="TonB_dep_Rec_b-barrel"/>
    <property type="match status" value="1"/>
</dbReference>
<dbReference type="InterPro" id="IPR037066">
    <property type="entry name" value="Plug_dom_sf"/>
</dbReference>
<dbReference type="Gene3D" id="2.170.130.10">
    <property type="entry name" value="TonB-dependent receptor, plug domain"/>
    <property type="match status" value="1"/>
</dbReference>
<evidence type="ECO:0000256" key="3">
    <source>
        <dbReference type="ARBA" id="ARBA00022448"/>
    </source>
</evidence>
<dbReference type="RefSeq" id="WP_255914149.1">
    <property type="nucleotide sequence ID" value="NZ_JANFQO010000008.1"/>
</dbReference>
<dbReference type="InterPro" id="IPR036942">
    <property type="entry name" value="Beta-barrel_TonB_sf"/>
</dbReference>
<evidence type="ECO:0000259" key="15">
    <source>
        <dbReference type="Pfam" id="PF07715"/>
    </source>
</evidence>
<feature type="domain" description="TonB-dependent receptor-like beta-barrel" evidence="14">
    <location>
        <begin position="293"/>
        <end position="681"/>
    </location>
</feature>
<dbReference type="Pfam" id="PF07715">
    <property type="entry name" value="Plug"/>
    <property type="match status" value="1"/>
</dbReference>
<keyword evidence="4 11" id="KW-1134">Transmembrane beta strand</keyword>
<keyword evidence="6 13" id="KW-0732">Signal</keyword>
<evidence type="ECO:0000313" key="17">
    <source>
        <dbReference type="Proteomes" id="UP001165498"/>
    </source>
</evidence>
<feature type="signal peptide" evidence="13">
    <location>
        <begin position="1"/>
        <end position="20"/>
    </location>
</feature>
<evidence type="ECO:0000256" key="5">
    <source>
        <dbReference type="ARBA" id="ARBA00022692"/>
    </source>
</evidence>
<dbReference type="InterPro" id="IPR000531">
    <property type="entry name" value="Beta-barrel_TonB"/>
</dbReference>
<accession>A0ABT1QS17</accession>
<proteinExistence type="inferred from homology"/>
<evidence type="ECO:0000259" key="14">
    <source>
        <dbReference type="Pfam" id="PF00593"/>
    </source>
</evidence>
<evidence type="ECO:0000256" key="7">
    <source>
        <dbReference type="ARBA" id="ARBA00023077"/>
    </source>
</evidence>
<comment type="caution">
    <text evidence="16">The sequence shown here is derived from an EMBL/GenBank/DDBJ whole genome shotgun (WGS) entry which is preliminary data.</text>
</comment>
<dbReference type="CDD" id="cd01347">
    <property type="entry name" value="ligand_gated_channel"/>
    <property type="match status" value="1"/>
</dbReference>
<organism evidence="16 17">
    <name type="scientific">Tahibacter harae</name>
    <dbReference type="NCBI Taxonomy" id="2963937"/>
    <lineage>
        <taxon>Bacteria</taxon>
        <taxon>Pseudomonadati</taxon>
        <taxon>Pseudomonadota</taxon>
        <taxon>Gammaproteobacteria</taxon>
        <taxon>Lysobacterales</taxon>
        <taxon>Rhodanobacteraceae</taxon>
        <taxon>Tahibacter</taxon>
    </lineage>
</organism>
<keyword evidence="17" id="KW-1185">Reference proteome</keyword>
<dbReference type="PROSITE" id="PS52016">
    <property type="entry name" value="TONB_DEPENDENT_REC_3"/>
    <property type="match status" value="1"/>
</dbReference>
<dbReference type="Gene3D" id="2.40.170.20">
    <property type="entry name" value="TonB-dependent receptor, beta-barrel domain"/>
    <property type="match status" value="1"/>
</dbReference>
<keyword evidence="10 11" id="KW-0998">Cell outer membrane</keyword>
<evidence type="ECO:0000256" key="9">
    <source>
        <dbReference type="ARBA" id="ARBA00023170"/>
    </source>
</evidence>